<evidence type="ECO:0000256" key="1">
    <source>
        <dbReference type="SAM" id="MobiDB-lite"/>
    </source>
</evidence>
<dbReference type="GO" id="GO:0004520">
    <property type="term" value="F:DNA endonuclease activity"/>
    <property type="evidence" value="ECO:0007669"/>
    <property type="project" value="TreeGrafter"/>
</dbReference>
<dbReference type="Gene3D" id="1.10.720.40">
    <property type="match status" value="1"/>
</dbReference>
<dbReference type="InterPro" id="IPR034998">
    <property type="entry name" value="ANKLE1"/>
</dbReference>
<feature type="region of interest" description="Disordered" evidence="1">
    <location>
        <begin position="73"/>
        <end position="94"/>
    </location>
</feature>
<feature type="compositionally biased region" description="Basic and acidic residues" evidence="1">
    <location>
        <begin position="183"/>
        <end position="195"/>
    </location>
</feature>
<sequence length="520" mass="56956">MGLSPIPTTLSDPLPASFQVSKYTASLASSVASPSDKVAAFVLSSADFMSQCSMRENESSSTDIQGDVENKSVVNDSESHSDQTASDSSANTFETCSESPCVQNLVNEKEKELSLNHHTHKGTNADGRILKIKTPESKWKPPTQPVATDICDIVTSDDSFLSHRSPRIYRMKSRQIKLDKNTDLLSAEKKSKTPRDMMPPPNVKVTMPSANPSLKLSGVFVPSDDSLLSTITSKEVIVKDEMSGIVLIERHTPSVCGSSVGRRSLDSITSGATIDSQATLIYDWHTLGQISKQTQSKFNEGSKKNKPLTHVKSETVNTGLKILSSQSSSGFSSDSNTLSFQTQDDLPDSKVPDYLSTLSCEEISQKLQKYGELPGPVVASTKQVYLKRLASLEANPGLVTLSSKVPDYPPELRQALEGKFDASHLPMLEAKMVEEFSAASSVNKQWREGTSKSSFTYLLLDPRVTENLPLRAKDMTPVLMNHTKARHIESTPDPSPYKDPREPQETIARPKSPYKNSREP</sequence>
<accession>A0AAV4EVP2</accession>
<comment type="caution">
    <text evidence="3">The sequence shown here is derived from an EMBL/GenBank/DDBJ whole genome shotgun (WGS) entry which is preliminary data.</text>
</comment>
<dbReference type="EMBL" id="BMAT01000359">
    <property type="protein sequence ID" value="GFR64831.1"/>
    <property type="molecule type" value="Genomic_DNA"/>
</dbReference>
<dbReference type="InterPro" id="IPR011015">
    <property type="entry name" value="LEM/LEM-like_dom_sf"/>
</dbReference>
<dbReference type="GO" id="GO:0005654">
    <property type="term" value="C:nucleoplasm"/>
    <property type="evidence" value="ECO:0007669"/>
    <property type="project" value="TreeGrafter"/>
</dbReference>
<evidence type="ECO:0000313" key="3">
    <source>
        <dbReference type="EMBL" id="GFR64831.1"/>
    </source>
</evidence>
<dbReference type="GO" id="GO:0000712">
    <property type="term" value="P:resolution of meiotic recombination intermediates"/>
    <property type="evidence" value="ECO:0007669"/>
    <property type="project" value="TreeGrafter"/>
</dbReference>
<dbReference type="GO" id="GO:0005737">
    <property type="term" value="C:cytoplasm"/>
    <property type="evidence" value="ECO:0007669"/>
    <property type="project" value="TreeGrafter"/>
</dbReference>
<feature type="region of interest" description="Disordered" evidence="1">
    <location>
        <begin position="326"/>
        <end position="345"/>
    </location>
</feature>
<feature type="region of interest" description="Disordered" evidence="1">
    <location>
        <begin position="183"/>
        <end position="202"/>
    </location>
</feature>
<dbReference type="SMART" id="SM00540">
    <property type="entry name" value="LEM"/>
    <property type="match status" value="1"/>
</dbReference>
<dbReference type="PANTHER" id="PTHR46427:SF1">
    <property type="entry name" value="ANKYRIN REPEAT AND LEM DOMAIN-CONTAINING PROTEIN 1"/>
    <property type="match status" value="1"/>
</dbReference>
<evidence type="ECO:0000259" key="2">
    <source>
        <dbReference type="PROSITE" id="PS50954"/>
    </source>
</evidence>
<dbReference type="CDD" id="cd12934">
    <property type="entry name" value="LEM"/>
    <property type="match status" value="1"/>
</dbReference>
<dbReference type="Pfam" id="PF03020">
    <property type="entry name" value="LEM"/>
    <property type="match status" value="1"/>
</dbReference>
<evidence type="ECO:0000313" key="4">
    <source>
        <dbReference type="Proteomes" id="UP000762676"/>
    </source>
</evidence>
<keyword evidence="4" id="KW-1185">Reference proteome</keyword>
<gene>
    <name evidence="3" type="ORF">ElyMa_000188100</name>
</gene>
<feature type="domain" description="LEM" evidence="2">
    <location>
        <begin position="352"/>
        <end position="396"/>
    </location>
</feature>
<dbReference type="Proteomes" id="UP000762676">
    <property type="component" value="Unassembled WGS sequence"/>
</dbReference>
<organism evidence="3 4">
    <name type="scientific">Elysia marginata</name>
    <dbReference type="NCBI Taxonomy" id="1093978"/>
    <lineage>
        <taxon>Eukaryota</taxon>
        <taxon>Metazoa</taxon>
        <taxon>Spiralia</taxon>
        <taxon>Lophotrochozoa</taxon>
        <taxon>Mollusca</taxon>
        <taxon>Gastropoda</taxon>
        <taxon>Heterobranchia</taxon>
        <taxon>Euthyneura</taxon>
        <taxon>Panpulmonata</taxon>
        <taxon>Sacoglossa</taxon>
        <taxon>Placobranchoidea</taxon>
        <taxon>Plakobranchidae</taxon>
        <taxon>Elysia</taxon>
    </lineage>
</organism>
<dbReference type="PROSITE" id="PS50954">
    <property type="entry name" value="LEM"/>
    <property type="match status" value="1"/>
</dbReference>
<protein>
    <submittedName>
        <fullName evidence="3">Ankyrin repeat and LEM domain-containing protein 1</fullName>
    </submittedName>
</protein>
<reference evidence="3 4" key="1">
    <citation type="journal article" date="2021" name="Elife">
        <title>Chloroplast acquisition without the gene transfer in kleptoplastic sea slugs, Plakobranchus ocellatus.</title>
        <authorList>
            <person name="Maeda T."/>
            <person name="Takahashi S."/>
            <person name="Yoshida T."/>
            <person name="Shimamura S."/>
            <person name="Takaki Y."/>
            <person name="Nagai Y."/>
            <person name="Toyoda A."/>
            <person name="Suzuki Y."/>
            <person name="Arimoto A."/>
            <person name="Ishii H."/>
            <person name="Satoh N."/>
            <person name="Nishiyama T."/>
            <person name="Hasebe M."/>
            <person name="Maruyama T."/>
            <person name="Minagawa J."/>
            <person name="Obokata J."/>
            <person name="Shigenobu S."/>
        </authorList>
    </citation>
    <scope>NUCLEOTIDE SEQUENCE [LARGE SCALE GENOMIC DNA]</scope>
</reference>
<proteinExistence type="predicted"/>
<dbReference type="SUPFAM" id="SSF63451">
    <property type="entry name" value="LEM domain"/>
    <property type="match status" value="1"/>
</dbReference>
<feature type="region of interest" description="Disordered" evidence="1">
    <location>
        <begin position="482"/>
        <end position="520"/>
    </location>
</feature>
<name>A0AAV4EVP2_9GAST</name>
<feature type="compositionally biased region" description="Low complexity" evidence="1">
    <location>
        <begin position="326"/>
        <end position="339"/>
    </location>
</feature>
<dbReference type="InterPro" id="IPR003887">
    <property type="entry name" value="LEM_dom"/>
</dbReference>
<dbReference type="AlphaFoldDB" id="A0AAV4EVP2"/>
<dbReference type="PANTHER" id="PTHR46427">
    <property type="entry name" value="ANKYRIN REPEAT AND LEM DOMAIN-CONTAINING PROTEIN 1"/>
    <property type="match status" value="1"/>
</dbReference>
<dbReference type="GO" id="GO:0000724">
    <property type="term" value="P:double-strand break repair via homologous recombination"/>
    <property type="evidence" value="ECO:0007669"/>
    <property type="project" value="TreeGrafter"/>
</dbReference>
<feature type="compositionally biased region" description="Basic and acidic residues" evidence="1">
    <location>
        <begin position="486"/>
        <end position="504"/>
    </location>
</feature>